<evidence type="ECO:0000256" key="5">
    <source>
        <dbReference type="ARBA" id="ARBA00023125"/>
    </source>
</evidence>
<protein>
    <recommendedName>
        <fullName evidence="3">DNA polymerase epsilon subunit B</fullName>
    </recommendedName>
    <alternativeName>
        <fullName evidence="7">DNA polymerase II subunit 2</fullName>
    </alternativeName>
</protein>
<organism evidence="9 10">
    <name type="scientific">Taphrina deformans (strain PYCC 5710 / ATCC 11124 / CBS 356.35 / IMI 108563 / JCM 9778 / NBRC 8474)</name>
    <name type="common">Peach leaf curl fungus</name>
    <name type="synonym">Lalaria deformans</name>
    <dbReference type="NCBI Taxonomy" id="1097556"/>
    <lineage>
        <taxon>Eukaryota</taxon>
        <taxon>Fungi</taxon>
        <taxon>Dikarya</taxon>
        <taxon>Ascomycota</taxon>
        <taxon>Taphrinomycotina</taxon>
        <taxon>Taphrinomycetes</taxon>
        <taxon>Taphrinales</taxon>
        <taxon>Taphrinaceae</taxon>
        <taxon>Taphrina</taxon>
    </lineage>
</organism>
<dbReference type="InterPro" id="IPR016266">
    <property type="entry name" value="POLE2"/>
</dbReference>
<dbReference type="Pfam" id="PF04042">
    <property type="entry name" value="DNA_pol_E_B"/>
    <property type="match status" value="1"/>
</dbReference>
<evidence type="ECO:0000313" key="9">
    <source>
        <dbReference type="EMBL" id="CCG84123.1"/>
    </source>
</evidence>
<keyword evidence="10" id="KW-1185">Reference proteome</keyword>
<evidence type="ECO:0000256" key="7">
    <source>
        <dbReference type="ARBA" id="ARBA00032930"/>
    </source>
</evidence>
<dbReference type="AlphaFoldDB" id="R4XEP9"/>
<proteinExistence type="inferred from homology"/>
<dbReference type="GO" id="GO:0006261">
    <property type="term" value="P:DNA-templated DNA replication"/>
    <property type="evidence" value="ECO:0007669"/>
    <property type="project" value="InterPro"/>
</dbReference>
<comment type="similarity">
    <text evidence="2">Belongs to the DNA polymerase epsilon subunit B family.</text>
</comment>
<dbReference type="InterPro" id="IPR007185">
    <property type="entry name" value="DNA_pol_a/d/e_bsu"/>
</dbReference>
<feature type="domain" description="DNA polymerase alpha/delta/epsilon subunit B" evidence="8">
    <location>
        <begin position="333"/>
        <end position="596"/>
    </location>
</feature>
<dbReference type="GO" id="GO:0042276">
    <property type="term" value="P:error-prone translesion synthesis"/>
    <property type="evidence" value="ECO:0007669"/>
    <property type="project" value="TreeGrafter"/>
</dbReference>
<dbReference type="OrthoDB" id="10254730at2759"/>
<reference evidence="9 10" key="1">
    <citation type="journal article" date="2013" name="MBio">
        <title>Genome sequencing of the plant pathogen Taphrina deformans, the causal agent of peach leaf curl.</title>
        <authorList>
            <person name="Cisse O.H."/>
            <person name="Almeida J.M.G.C.F."/>
            <person name="Fonseca A."/>
            <person name="Kumar A.A."/>
            <person name="Salojaervi J."/>
            <person name="Overmyer K."/>
            <person name="Hauser P.M."/>
            <person name="Pagni M."/>
        </authorList>
    </citation>
    <scope>NUCLEOTIDE SEQUENCE [LARGE SCALE GENOMIC DNA]</scope>
    <source>
        <strain evidence="10">PYCC 5710 / ATCC 11124 / CBS 356.35 / IMI 108563 / JCM 9778 / NBRC 8474</strain>
    </source>
</reference>
<comment type="caution">
    <text evidence="9">The sequence shown here is derived from an EMBL/GenBank/DDBJ whole genome shotgun (WGS) entry which is preliminary data.</text>
</comment>
<evidence type="ECO:0000256" key="1">
    <source>
        <dbReference type="ARBA" id="ARBA00004123"/>
    </source>
</evidence>
<dbReference type="PANTHER" id="PTHR12708">
    <property type="entry name" value="DNA POLYMERASE EPSILON SUBUNIT B"/>
    <property type="match status" value="1"/>
</dbReference>
<evidence type="ECO:0000256" key="6">
    <source>
        <dbReference type="ARBA" id="ARBA00023242"/>
    </source>
</evidence>
<evidence type="ECO:0000256" key="4">
    <source>
        <dbReference type="ARBA" id="ARBA00022705"/>
    </source>
</evidence>
<keyword evidence="5" id="KW-0238">DNA-binding</keyword>
<dbReference type="eggNOG" id="KOG3818">
    <property type="taxonomic scope" value="Eukaryota"/>
</dbReference>
<dbReference type="Proteomes" id="UP000013776">
    <property type="component" value="Unassembled WGS sequence"/>
</dbReference>
<accession>R4XEP9</accession>
<evidence type="ECO:0000256" key="3">
    <source>
        <dbReference type="ARBA" id="ARBA00016011"/>
    </source>
</evidence>
<name>R4XEP9_TAPDE</name>
<comment type="subcellular location">
    <subcellularLocation>
        <location evidence="1">Nucleus</location>
    </subcellularLocation>
</comment>
<keyword evidence="6" id="KW-0539">Nucleus</keyword>
<evidence type="ECO:0000256" key="2">
    <source>
        <dbReference type="ARBA" id="ARBA00009560"/>
    </source>
</evidence>
<keyword evidence="4" id="KW-0235">DNA replication</keyword>
<evidence type="ECO:0000259" key="8">
    <source>
        <dbReference type="Pfam" id="PF04042"/>
    </source>
</evidence>
<dbReference type="PANTHER" id="PTHR12708:SF0">
    <property type="entry name" value="DNA POLYMERASE EPSILON SUBUNIT 2"/>
    <property type="match status" value="1"/>
</dbReference>
<evidence type="ECO:0000313" key="10">
    <source>
        <dbReference type="Proteomes" id="UP000013776"/>
    </source>
</evidence>
<dbReference type="GO" id="GO:0008622">
    <property type="term" value="C:epsilon DNA polymerase complex"/>
    <property type="evidence" value="ECO:0007669"/>
    <property type="project" value="InterPro"/>
</dbReference>
<gene>
    <name evidence="9" type="ORF">TAPDE_004513</name>
</gene>
<dbReference type="STRING" id="1097556.R4XEP9"/>
<sequence length="642" mass="71694">MSATAAQLPIAPLFANNLQSRTSLAVKIEPSQLRPLAFRVFTKKYNLTLKSDALKVLATFVGTKCGQSWRASCEPVLDEIAKSWKRTQDAEPIVSEAGLLPIIKSLDVPHVPRPSTLAREDTALLDSTAPSLPSTIDPKQYLTYIDAFDQPILQFSHLRHTFEHSDKKPTLLPDAVVKPQLWSERYHALKARILRHESFQAPSFQNQTGQFHKLTSIKNLLGRQGKSFMLFGLLITGVDSKYYLEDSDDSVELDFGEATCGGGWFCPGCFVLVDGTYTEDETFLVSVMGQPPPEPREQTREIYSGVDFLGTGIERSQERHLARAEQSYKDARIVFCADCHLDDPRSVKAVKSMLASYEFQNTGSLPLAIVMLGNFVSHAHHTNGSSTEYKGYWDNLAAVLQEFPKLCEYTRFVFVPGSNDPWSLGGTSVLPRRAIPKTFVNRISRICKFVTYASNPSRLNYFTQEIVLCRDDMVERLRRNNITLKRPPLSVEEDDEMADDTVLMHDDGDTQTDTQAQVFATPNLATGTAETAKPSVPREASQEAPQEIVTARTLIRTILDQSHLSPFPVNTRPIYWSHSSSLRLFPAPTVLVLADTAVAAFSIGYNGTLAINPGKICWGKEGGWMEYEPATRTCKRQTCYIH</sequence>
<dbReference type="EMBL" id="CAHR02000205">
    <property type="protein sequence ID" value="CCG84123.1"/>
    <property type="molecule type" value="Genomic_DNA"/>
</dbReference>
<dbReference type="GO" id="GO:0003677">
    <property type="term" value="F:DNA binding"/>
    <property type="evidence" value="ECO:0007669"/>
    <property type="project" value="UniProtKB-KW"/>
</dbReference>